<evidence type="ECO:0000259" key="4">
    <source>
        <dbReference type="PROSITE" id="PS50893"/>
    </source>
</evidence>
<name>A0A1H9JEH3_9GAMM</name>
<dbReference type="Proteomes" id="UP000199233">
    <property type="component" value="Unassembled WGS sequence"/>
</dbReference>
<dbReference type="InterPro" id="IPR051120">
    <property type="entry name" value="ABC_AA/LPS_Transport"/>
</dbReference>
<evidence type="ECO:0000313" key="5">
    <source>
        <dbReference type="EMBL" id="SEQ84985.1"/>
    </source>
</evidence>
<feature type="domain" description="ABC transporter" evidence="4">
    <location>
        <begin position="31"/>
        <end position="271"/>
    </location>
</feature>
<dbReference type="CDD" id="cd03219">
    <property type="entry name" value="ABC_Mj1267_LivG_branched"/>
    <property type="match status" value="1"/>
</dbReference>
<dbReference type="PROSITE" id="PS50893">
    <property type="entry name" value="ABC_TRANSPORTER_2"/>
    <property type="match status" value="1"/>
</dbReference>
<dbReference type="SUPFAM" id="SSF52540">
    <property type="entry name" value="P-loop containing nucleoside triphosphate hydrolases"/>
    <property type="match status" value="1"/>
</dbReference>
<dbReference type="InterPro" id="IPR017781">
    <property type="entry name" value="ABC_transptr_urea_ATP-bd_UrtD"/>
</dbReference>
<proteinExistence type="predicted"/>
<dbReference type="FunFam" id="3.40.50.300:FF:000421">
    <property type="entry name" value="Branched-chain amino acid ABC transporter ATP-binding protein"/>
    <property type="match status" value="1"/>
</dbReference>
<dbReference type="OrthoDB" id="9780942at2"/>
<evidence type="ECO:0000256" key="3">
    <source>
        <dbReference type="ARBA" id="ARBA00022840"/>
    </source>
</evidence>
<accession>A0A1H9JEH3</accession>
<dbReference type="STRING" id="489703.SAMN04488038_111119"/>
<dbReference type="Pfam" id="PF00005">
    <property type="entry name" value="ABC_tran"/>
    <property type="match status" value="1"/>
</dbReference>
<dbReference type="Pfam" id="PF12399">
    <property type="entry name" value="BCA_ABC_TP_C"/>
    <property type="match status" value="1"/>
</dbReference>
<dbReference type="InterPro" id="IPR027417">
    <property type="entry name" value="P-loop_NTPase"/>
</dbReference>
<keyword evidence="3 5" id="KW-0067">ATP-binding</keyword>
<dbReference type="NCBIfam" id="TIGR03411">
    <property type="entry name" value="urea_trans_UrtD"/>
    <property type="match status" value="1"/>
</dbReference>
<sequence length="271" mass="29653">MSVTEAFARVLSRSGGSSRAPTLDTSHNIVLYLEDISVSFDGFKALNSLNLYIEAGELRCIIGPNGAGKTTMMDVITGKTRPDEGSAWFGQTIDLLRLTEPEIAKAGIGRKFQKPTVFGSHTVFENLELAMAGDKSVWKILFARLRAEQIARIEEVLETIGLKDHRQVLAGGLSHGQKQWLEIGMLLMQDPELLLVDEPVAGMTPQETEHTAELLVGLAGKRSVVVVEHDMEFVRSIARTVTVLHQGSVLAEGSMQEVQNDPKVVEVYLGD</sequence>
<dbReference type="Gene3D" id="3.40.50.300">
    <property type="entry name" value="P-loop containing nucleotide triphosphate hydrolases"/>
    <property type="match status" value="1"/>
</dbReference>
<organism evidence="5 6">
    <name type="scientific">Solimonas aquatica</name>
    <dbReference type="NCBI Taxonomy" id="489703"/>
    <lineage>
        <taxon>Bacteria</taxon>
        <taxon>Pseudomonadati</taxon>
        <taxon>Pseudomonadota</taxon>
        <taxon>Gammaproteobacteria</taxon>
        <taxon>Nevskiales</taxon>
        <taxon>Nevskiaceae</taxon>
        <taxon>Solimonas</taxon>
    </lineage>
</organism>
<dbReference type="InterPro" id="IPR032823">
    <property type="entry name" value="BCA_ABC_TP_C"/>
</dbReference>
<dbReference type="AlphaFoldDB" id="A0A1H9JEH3"/>
<dbReference type="GO" id="GO:0016887">
    <property type="term" value="F:ATP hydrolysis activity"/>
    <property type="evidence" value="ECO:0007669"/>
    <property type="project" value="InterPro"/>
</dbReference>
<gene>
    <name evidence="5" type="ORF">SAMN04488038_111119</name>
</gene>
<dbReference type="EMBL" id="FOFS01000011">
    <property type="protein sequence ID" value="SEQ84985.1"/>
    <property type="molecule type" value="Genomic_DNA"/>
</dbReference>
<reference evidence="6" key="1">
    <citation type="submission" date="2016-10" db="EMBL/GenBank/DDBJ databases">
        <authorList>
            <person name="Varghese N."/>
            <person name="Submissions S."/>
        </authorList>
    </citation>
    <scope>NUCLEOTIDE SEQUENCE [LARGE SCALE GENOMIC DNA]</scope>
    <source>
        <strain evidence="6">DSM 25927</strain>
    </source>
</reference>
<keyword evidence="1" id="KW-0813">Transport</keyword>
<keyword evidence="6" id="KW-1185">Reference proteome</keyword>
<evidence type="ECO:0000313" key="6">
    <source>
        <dbReference type="Proteomes" id="UP000199233"/>
    </source>
</evidence>
<dbReference type="PANTHER" id="PTHR45772:SF8">
    <property type="entry name" value="HIGH-AFFINITY BRANCHED-CHAIN AMINO ACID TRANSPORT ATP-BINDING PROTEIN"/>
    <property type="match status" value="1"/>
</dbReference>
<evidence type="ECO:0000256" key="1">
    <source>
        <dbReference type="ARBA" id="ARBA00022448"/>
    </source>
</evidence>
<dbReference type="RefSeq" id="WP_093287647.1">
    <property type="nucleotide sequence ID" value="NZ_FOFS01000011.1"/>
</dbReference>
<protein>
    <submittedName>
        <fullName evidence="5">Urea transport system ATP-binding protein</fullName>
    </submittedName>
</protein>
<dbReference type="InterPro" id="IPR003439">
    <property type="entry name" value="ABC_transporter-like_ATP-bd"/>
</dbReference>
<dbReference type="GO" id="GO:0005524">
    <property type="term" value="F:ATP binding"/>
    <property type="evidence" value="ECO:0007669"/>
    <property type="project" value="UniProtKB-KW"/>
</dbReference>
<dbReference type="PANTHER" id="PTHR45772">
    <property type="entry name" value="CONSERVED COMPONENT OF ABC TRANSPORTER FOR NATURAL AMINO ACIDS-RELATED"/>
    <property type="match status" value="1"/>
</dbReference>
<evidence type="ECO:0000256" key="2">
    <source>
        <dbReference type="ARBA" id="ARBA00022741"/>
    </source>
</evidence>
<keyword evidence="2" id="KW-0547">Nucleotide-binding</keyword>
<dbReference type="GO" id="GO:0005886">
    <property type="term" value="C:plasma membrane"/>
    <property type="evidence" value="ECO:0007669"/>
    <property type="project" value="TreeGrafter"/>
</dbReference>